<sequence length="46" mass="5289">MYTLLYKSLINVSSSSNSSTAYFIEFYIKHESKSIFTSLSKEQTLT</sequence>
<protein>
    <submittedName>
        <fullName evidence="1">Uncharacterized protein</fullName>
    </submittedName>
</protein>
<evidence type="ECO:0000313" key="1">
    <source>
        <dbReference type="EMBL" id="DAG02386.1"/>
    </source>
</evidence>
<name>A0A8S5V6K9_9CAUD</name>
<organism evidence="1">
    <name type="scientific">CrAss-like virus sp. ctXt06</name>
    <dbReference type="NCBI Taxonomy" id="2825837"/>
    <lineage>
        <taxon>Viruses</taxon>
        <taxon>Duplodnaviria</taxon>
        <taxon>Heunggongvirae</taxon>
        <taxon>Uroviricota</taxon>
        <taxon>Caudoviricetes</taxon>
        <taxon>Crassvirales</taxon>
    </lineage>
</organism>
<accession>A0A8S5V6K9</accession>
<proteinExistence type="predicted"/>
<dbReference type="EMBL" id="BK016209">
    <property type="protein sequence ID" value="DAG02386.1"/>
    <property type="molecule type" value="Genomic_DNA"/>
</dbReference>
<reference evidence="1" key="1">
    <citation type="journal article" date="2021" name="Proc. Natl. Acad. Sci. U.S.A.">
        <title>A Catalog of Tens of Thousands of Viruses from Human Metagenomes Reveals Hidden Associations with Chronic Diseases.</title>
        <authorList>
            <person name="Tisza M.J."/>
            <person name="Buck C.B."/>
        </authorList>
    </citation>
    <scope>NUCLEOTIDE SEQUENCE</scope>
    <source>
        <strain evidence="1">CtXt06</strain>
    </source>
</reference>